<dbReference type="Proteomes" id="UP000887563">
    <property type="component" value="Unplaced"/>
</dbReference>
<name>A0A914MMU2_MELIC</name>
<evidence type="ECO:0000313" key="2">
    <source>
        <dbReference type="WBParaSite" id="Minc3s02227g28974"/>
    </source>
</evidence>
<dbReference type="WBParaSite" id="Minc3s02227g28974">
    <property type="protein sequence ID" value="Minc3s02227g28974"/>
    <property type="gene ID" value="Minc3s02227g28974"/>
</dbReference>
<reference evidence="2" key="1">
    <citation type="submission" date="2022-11" db="UniProtKB">
        <authorList>
            <consortium name="WormBaseParasite"/>
        </authorList>
    </citation>
    <scope>IDENTIFICATION</scope>
</reference>
<protein>
    <submittedName>
        <fullName evidence="2">Uncharacterized protein</fullName>
    </submittedName>
</protein>
<keyword evidence="1" id="KW-1185">Reference proteome</keyword>
<accession>A0A914MMU2</accession>
<proteinExistence type="predicted"/>
<sequence>MVLQGSQVFPALQELKDGLARLEVLEILELEEYLVKLERLDRKDPKVNQDR</sequence>
<dbReference type="AlphaFoldDB" id="A0A914MMU2"/>
<organism evidence="1 2">
    <name type="scientific">Meloidogyne incognita</name>
    <name type="common">Southern root-knot nematode worm</name>
    <name type="synonym">Oxyuris incognita</name>
    <dbReference type="NCBI Taxonomy" id="6306"/>
    <lineage>
        <taxon>Eukaryota</taxon>
        <taxon>Metazoa</taxon>
        <taxon>Ecdysozoa</taxon>
        <taxon>Nematoda</taxon>
        <taxon>Chromadorea</taxon>
        <taxon>Rhabditida</taxon>
        <taxon>Tylenchina</taxon>
        <taxon>Tylenchomorpha</taxon>
        <taxon>Tylenchoidea</taxon>
        <taxon>Meloidogynidae</taxon>
        <taxon>Meloidogyninae</taxon>
        <taxon>Meloidogyne</taxon>
        <taxon>Meloidogyne incognita group</taxon>
    </lineage>
</organism>
<evidence type="ECO:0000313" key="1">
    <source>
        <dbReference type="Proteomes" id="UP000887563"/>
    </source>
</evidence>